<dbReference type="InterPro" id="IPR020578">
    <property type="entry name" value="Aminotrans_V_PyrdxlP_BS"/>
</dbReference>
<evidence type="ECO:0000313" key="11">
    <source>
        <dbReference type="Proteomes" id="UP000229191"/>
    </source>
</evidence>
<comment type="function">
    <text evidence="8">Catalyzes the removal of elemental sulfur and selenium atoms from L-cysteine, L-cystine, L-selenocysteine, and L-selenocystine to produce L-alanine.</text>
</comment>
<dbReference type="GO" id="GO:0030170">
    <property type="term" value="F:pyridoxal phosphate binding"/>
    <property type="evidence" value="ECO:0007669"/>
    <property type="project" value="UniProtKB-UniRule"/>
</dbReference>
<dbReference type="Proteomes" id="UP000229191">
    <property type="component" value="Unassembled WGS sequence"/>
</dbReference>
<dbReference type="InterPro" id="IPR015424">
    <property type="entry name" value="PyrdxlP-dep_Trfase"/>
</dbReference>
<comment type="similarity">
    <text evidence="2 8">Belongs to the class-V pyridoxal-phosphate-dependent aminotransferase family. Csd subfamily.</text>
</comment>
<evidence type="ECO:0000256" key="8">
    <source>
        <dbReference type="RuleBase" id="RU004506"/>
    </source>
</evidence>
<dbReference type="EC" id="2.8.1.7" evidence="3 8"/>
<keyword evidence="4 8" id="KW-0808">Transferase</keyword>
<feature type="domain" description="Aminotransferase class V" evidence="9">
    <location>
        <begin position="18"/>
        <end position="390"/>
    </location>
</feature>
<protein>
    <recommendedName>
        <fullName evidence="3 8">Cysteine desulfurase</fullName>
        <ecNumber evidence="3 8">2.8.1.7</ecNumber>
    </recommendedName>
</protein>
<evidence type="ECO:0000256" key="3">
    <source>
        <dbReference type="ARBA" id="ARBA00012239"/>
    </source>
</evidence>
<dbReference type="Gene3D" id="3.40.640.10">
    <property type="entry name" value="Type I PLP-dependent aspartate aminotransferase-like (Major domain)"/>
    <property type="match status" value="1"/>
</dbReference>
<evidence type="ECO:0000256" key="4">
    <source>
        <dbReference type="ARBA" id="ARBA00022679"/>
    </source>
</evidence>
<accession>A0A2M7BP37</accession>
<dbReference type="GO" id="GO:0006534">
    <property type="term" value="P:cysteine metabolic process"/>
    <property type="evidence" value="ECO:0007669"/>
    <property type="project" value="UniProtKB-UniRule"/>
</dbReference>
<comment type="cofactor">
    <cofactor evidence="1 7">
        <name>pyridoxal 5'-phosphate</name>
        <dbReference type="ChEBI" id="CHEBI:597326"/>
    </cofactor>
</comment>
<gene>
    <name evidence="10" type="ORF">COS53_02725</name>
</gene>
<comment type="caution">
    <text evidence="10">The sequence shown here is derived from an EMBL/GenBank/DDBJ whole genome shotgun (WGS) entry which is preliminary data.</text>
</comment>
<keyword evidence="5 8" id="KW-0663">Pyridoxal phosphate</keyword>
<evidence type="ECO:0000256" key="6">
    <source>
        <dbReference type="ARBA" id="ARBA00050776"/>
    </source>
</evidence>
<evidence type="ECO:0000256" key="7">
    <source>
        <dbReference type="RuleBase" id="RU004504"/>
    </source>
</evidence>
<dbReference type="InterPro" id="IPR015421">
    <property type="entry name" value="PyrdxlP-dep_Trfase_major"/>
</dbReference>
<proteinExistence type="inferred from homology"/>
<dbReference type="PANTHER" id="PTHR43586">
    <property type="entry name" value="CYSTEINE DESULFURASE"/>
    <property type="match status" value="1"/>
</dbReference>
<dbReference type="NCBIfam" id="TIGR01979">
    <property type="entry name" value="sufS"/>
    <property type="match status" value="1"/>
</dbReference>
<evidence type="ECO:0000256" key="2">
    <source>
        <dbReference type="ARBA" id="ARBA00010447"/>
    </source>
</evidence>
<name>A0A2M7BP37_9BACT</name>
<dbReference type="EMBL" id="PEVB01000077">
    <property type="protein sequence ID" value="PIV07266.1"/>
    <property type="molecule type" value="Genomic_DNA"/>
</dbReference>
<evidence type="ECO:0000313" key="10">
    <source>
        <dbReference type="EMBL" id="PIV07266.1"/>
    </source>
</evidence>
<dbReference type="AlphaFoldDB" id="A0A2M7BP37"/>
<dbReference type="SUPFAM" id="SSF53383">
    <property type="entry name" value="PLP-dependent transferases"/>
    <property type="match status" value="1"/>
</dbReference>
<dbReference type="PANTHER" id="PTHR43586:SF8">
    <property type="entry name" value="CYSTEINE DESULFURASE 1, CHLOROPLASTIC"/>
    <property type="match status" value="1"/>
</dbReference>
<dbReference type="Pfam" id="PF00266">
    <property type="entry name" value="Aminotran_5"/>
    <property type="match status" value="1"/>
</dbReference>
<evidence type="ECO:0000256" key="1">
    <source>
        <dbReference type="ARBA" id="ARBA00001933"/>
    </source>
</evidence>
<dbReference type="InterPro" id="IPR015422">
    <property type="entry name" value="PyrdxlP-dep_Trfase_small"/>
</dbReference>
<dbReference type="Gene3D" id="3.90.1150.10">
    <property type="entry name" value="Aspartate Aminotransferase, domain 1"/>
    <property type="match status" value="1"/>
</dbReference>
<dbReference type="InterPro" id="IPR010970">
    <property type="entry name" value="Cys_dSase_SufS"/>
</dbReference>
<reference evidence="11" key="1">
    <citation type="submission" date="2017-09" db="EMBL/GenBank/DDBJ databases">
        <title>Depth-based differentiation of microbial function through sediment-hosted aquifers and enrichment of novel symbionts in the deep terrestrial subsurface.</title>
        <authorList>
            <person name="Probst A.J."/>
            <person name="Ladd B."/>
            <person name="Jarett J.K."/>
            <person name="Geller-Mcgrath D.E."/>
            <person name="Sieber C.M.K."/>
            <person name="Emerson J.B."/>
            <person name="Anantharaman K."/>
            <person name="Thomas B.C."/>
            <person name="Malmstrom R."/>
            <person name="Stieglmeier M."/>
            <person name="Klingl A."/>
            <person name="Woyke T."/>
            <person name="Ryan C.M."/>
            <person name="Banfield J.F."/>
        </authorList>
    </citation>
    <scope>NUCLEOTIDE SEQUENCE [LARGE SCALE GENOMIC DNA]</scope>
</reference>
<dbReference type="PROSITE" id="PS00595">
    <property type="entry name" value="AA_TRANSFER_CLASS_5"/>
    <property type="match status" value="1"/>
</dbReference>
<evidence type="ECO:0000259" key="9">
    <source>
        <dbReference type="Pfam" id="PF00266"/>
    </source>
</evidence>
<dbReference type="InterPro" id="IPR000192">
    <property type="entry name" value="Aminotrans_V_dom"/>
</dbReference>
<dbReference type="GO" id="GO:0031071">
    <property type="term" value="F:cysteine desulfurase activity"/>
    <property type="evidence" value="ECO:0007669"/>
    <property type="project" value="UniProtKB-UniRule"/>
</dbReference>
<evidence type="ECO:0000256" key="5">
    <source>
        <dbReference type="ARBA" id="ARBA00022898"/>
    </source>
</evidence>
<sequence>MKNYKNLFPIFKNNPDLHYLDSAATSLKPQVVLDKMMDYYINYSANIHRGLYPISERATEEYEKVREKTAKFIGAKKSGEIIFTSGATDSINLVANGWGENNLKEGDEIVVSIAEHHSNFVPWQELAKKRKLVFQISDLSFSEKITKNTKLLAINHVSNVLGTINDIKSIIKKARTINPDICVVVDGAQAVAHISVNVTDLDCDFYCFSGHKMYGPTGVGVLYGKVDRLVQMNPVRFGGGMIKTVDLYNSTWADIPEKFEAGTPPIGEVIGLGVAIDFINEIGMENIMVHEKELIEYLFGKLKGIKWINILGLQNLVKLSERIGVVSMYSNDKRVGTSHDMADILGRKFNVAVRAGHHCAMPLHTKFGIKTGTVRASLGIYNDKNDIDELIKGLKHFYKIFNS</sequence>
<comment type="catalytic activity">
    <reaction evidence="6 8">
        <text>(sulfur carrier)-H + L-cysteine = (sulfur carrier)-SH + L-alanine</text>
        <dbReference type="Rhea" id="RHEA:43892"/>
        <dbReference type="Rhea" id="RHEA-COMP:14737"/>
        <dbReference type="Rhea" id="RHEA-COMP:14739"/>
        <dbReference type="ChEBI" id="CHEBI:29917"/>
        <dbReference type="ChEBI" id="CHEBI:35235"/>
        <dbReference type="ChEBI" id="CHEBI:57972"/>
        <dbReference type="ChEBI" id="CHEBI:64428"/>
        <dbReference type="EC" id="2.8.1.7"/>
    </reaction>
</comment>
<dbReference type="CDD" id="cd06453">
    <property type="entry name" value="SufS_like"/>
    <property type="match status" value="1"/>
</dbReference>
<organism evidence="10 11">
    <name type="scientific">Candidatus Shapirobacteria bacterium CG03_land_8_20_14_0_80_35_14</name>
    <dbReference type="NCBI Taxonomy" id="1974878"/>
    <lineage>
        <taxon>Bacteria</taxon>
        <taxon>Candidatus Shapironibacteriota</taxon>
    </lineage>
</organism>